<comment type="similarity">
    <text evidence="2 5">Belongs to the HSF family.</text>
</comment>
<sequence>MSTNGLPSLREVNRVASAPSSQQSIPEGQSTDASSHPSPCDSQSLKEEGPDAALQQQPAIAGCLTKLYALLERPANHHIIRWDPIEEHIIVECLEQLAFHVFPSVTRQSRFASFTRQLNIYGFMGKVNLGNVDPAIDDPDASTWSHPTLNVQPSLAA</sequence>
<dbReference type="GO" id="GO:0003700">
    <property type="term" value="F:DNA-binding transcription factor activity"/>
    <property type="evidence" value="ECO:0007669"/>
    <property type="project" value="InterPro"/>
</dbReference>
<dbReference type="PRINTS" id="PR00056">
    <property type="entry name" value="HSFDOMAIN"/>
</dbReference>
<feature type="region of interest" description="Disordered" evidence="6">
    <location>
        <begin position="1"/>
        <end position="53"/>
    </location>
</feature>
<dbReference type="InterPro" id="IPR000232">
    <property type="entry name" value="HSF_DNA-bd"/>
</dbReference>
<name>A0A5K1JXJ8_9APHY</name>
<organism evidence="8">
    <name type="scientific">Ganoderma boninense</name>
    <dbReference type="NCBI Taxonomy" id="34458"/>
    <lineage>
        <taxon>Eukaryota</taxon>
        <taxon>Fungi</taxon>
        <taxon>Dikarya</taxon>
        <taxon>Basidiomycota</taxon>
        <taxon>Agaricomycotina</taxon>
        <taxon>Agaricomycetes</taxon>
        <taxon>Polyporales</taxon>
        <taxon>Polyporaceae</taxon>
        <taxon>Ganoderma</taxon>
    </lineage>
</organism>
<feature type="domain" description="HSF-type DNA-binding" evidence="7">
    <location>
        <begin position="59"/>
        <end position="154"/>
    </location>
</feature>
<evidence type="ECO:0000259" key="7">
    <source>
        <dbReference type="SMART" id="SM00415"/>
    </source>
</evidence>
<evidence type="ECO:0000256" key="2">
    <source>
        <dbReference type="ARBA" id="ARBA00006403"/>
    </source>
</evidence>
<dbReference type="GO" id="GO:0005634">
    <property type="term" value="C:nucleus"/>
    <property type="evidence" value="ECO:0007669"/>
    <property type="project" value="UniProtKB-SubCell"/>
</dbReference>
<dbReference type="Gene3D" id="1.10.10.10">
    <property type="entry name" value="Winged helix-like DNA-binding domain superfamily/Winged helix DNA-binding domain"/>
    <property type="match status" value="1"/>
</dbReference>
<proteinExistence type="inferred from homology"/>
<dbReference type="InterPro" id="IPR036388">
    <property type="entry name" value="WH-like_DNA-bd_sf"/>
</dbReference>
<evidence type="ECO:0000256" key="5">
    <source>
        <dbReference type="RuleBase" id="RU004020"/>
    </source>
</evidence>
<evidence type="ECO:0000256" key="4">
    <source>
        <dbReference type="ARBA" id="ARBA00023242"/>
    </source>
</evidence>
<dbReference type="SMART" id="SM00415">
    <property type="entry name" value="HSF"/>
    <property type="match status" value="1"/>
</dbReference>
<accession>A0A5K1JXJ8</accession>
<dbReference type="AlphaFoldDB" id="A0A5K1JXJ8"/>
<reference evidence="8" key="1">
    <citation type="submission" date="2019-10" db="EMBL/GenBank/DDBJ databases">
        <authorList>
            <person name="Nor Muhammad N."/>
        </authorList>
    </citation>
    <scope>NUCLEOTIDE SEQUENCE</scope>
</reference>
<dbReference type="PANTHER" id="PTHR10015:SF427">
    <property type="entry name" value="HEAT SHOCK FACTOR PROTEIN"/>
    <property type="match status" value="1"/>
</dbReference>
<keyword evidence="4" id="KW-0539">Nucleus</keyword>
<dbReference type="EMBL" id="LR725954">
    <property type="protein sequence ID" value="VWO96838.1"/>
    <property type="molecule type" value="Genomic_DNA"/>
</dbReference>
<protein>
    <submittedName>
        <fullName evidence="8">SKN7</fullName>
    </submittedName>
</protein>
<evidence type="ECO:0000256" key="6">
    <source>
        <dbReference type="SAM" id="MobiDB-lite"/>
    </source>
</evidence>
<dbReference type="GO" id="GO:0043565">
    <property type="term" value="F:sequence-specific DNA binding"/>
    <property type="evidence" value="ECO:0007669"/>
    <property type="project" value="InterPro"/>
</dbReference>
<dbReference type="SUPFAM" id="SSF46785">
    <property type="entry name" value="Winged helix' DNA-binding domain"/>
    <property type="match status" value="1"/>
</dbReference>
<gene>
    <name evidence="8" type="primary">I3QHH8</name>
</gene>
<evidence type="ECO:0000256" key="1">
    <source>
        <dbReference type="ARBA" id="ARBA00004123"/>
    </source>
</evidence>
<dbReference type="PANTHER" id="PTHR10015">
    <property type="entry name" value="HEAT SHOCK TRANSCRIPTION FACTOR"/>
    <property type="match status" value="1"/>
</dbReference>
<evidence type="ECO:0000313" key="8">
    <source>
        <dbReference type="EMBL" id="VWO96838.1"/>
    </source>
</evidence>
<dbReference type="InterPro" id="IPR036390">
    <property type="entry name" value="WH_DNA-bd_sf"/>
</dbReference>
<feature type="compositionally biased region" description="Polar residues" evidence="6">
    <location>
        <begin position="18"/>
        <end position="43"/>
    </location>
</feature>
<evidence type="ECO:0000256" key="3">
    <source>
        <dbReference type="ARBA" id="ARBA00023125"/>
    </source>
</evidence>
<keyword evidence="3" id="KW-0238">DNA-binding</keyword>
<dbReference type="Pfam" id="PF00447">
    <property type="entry name" value="HSF_DNA-bind"/>
    <property type="match status" value="1"/>
</dbReference>
<comment type="subcellular location">
    <subcellularLocation>
        <location evidence="1">Nucleus</location>
    </subcellularLocation>
</comment>